<feature type="transmembrane region" description="Helical" evidence="1">
    <location>
        <begin position="59"/>
        <end position="78"/>
    </location>
</feature>
<dbReference type="Proteomes" id="UP000220922">
    <property type="component" value="Unassembled WGS sequence"/>
</dbReference>
<comment type="caution">
    <text evidence="2">The sequence shown here is derived from an EMBL/GenBank/DDBJ whole genome shotgun (WGS) entry which is preliminary data.</text>
</comment>
<dbReference type="Pfam" id="PF11821">
    <property type="entry name" value="ActD"/>
    <property type="match status" value="1"/>
</dbReference>
<dbReference type="OrthoDB" id="9792475at2"/>
<reference evidence="2 3" key="1">
    <citation type="submission" date="2016-05" db="EMBL/GenBank/DDBJ databases">
        <authorList>
            <person name="Lavstsen T."/>
            <person name="Jespersen J.S."/>
        </authorList>
    </citation>
    <scope>NUCLEOTIDE SEQUENCE [LARGE SCALE GENOMIC DNA]</scope>
    <source>
        <strain evidence="2 3">B7-9</strain>
    </source>
</reference>
<name>A0A2H3KZL5_9CHLR</name>
<dbReference type="PANTHER" id="PTHR40394">
    <property type="entry name" value="LIPOPROTEIN-RELATED"/>
    <property type="match status" value="1"/>
</dbReference>
<evidence type="ECO:0000313" key="2">
    <source>
        <dbReference type="EMBL" id="PDW01201.1"/>
    </source>
</evidence>
<keyword evidence="1" id="KW-0472">Membrane</keyword>
<proteinExistence type="predicted"/>
<dbReference type="PANTHER" id="PTHR40394:SF2">
    <property type="entry name" value="QUINOL:CYTOCHROME C OXIDOREDUCTASE MEMBRANE PROTEIN"/>
    <property type="match status" value="1"/>
</dbReference>
<keyword evidence="3" id="KW-1185">Reference proteome</keyword>
<evidence type="ECO:0000313" key="3">
    <source>
        <dbReference type="Proteomes" id="UP000220922"/>
    </source>
</evidence>
<feature type="transmembrane region" description="Helical" evidence="1">
    <location>
        <begin position="98"/>
        <end position="124"/>
    </location>
</feature>
<dbReference type="RefSeq" id="WP_097650464.1">
    <property type="nucleotide sequence ID" value="NZ_LYXE01000010.1"/>
</dbReference>
<protein>
    <recommendedName>
        <fullName evidence="4">DUF3341 domain-containing protein</fullName>
    </recommendedName>
</protein>
<accession>A0A2H3KZL5</accession>
<sequence length="181" mass="19592">MQNRSDIYGVMAEFQTPAALIEATHKAKAAGYSKMDAYTPFPIEEVIEEVAPGNTGIPLLVLIAGLTGAAAGFILQYIGNIVDYPLNIGGRPLDISNWPSMIPITFELGILFAAFTAAISMVVLNGLPMPYHPAFNAPRFDRASQDAFFLCIEATDPLFDRSQTSQFLRSLGPLQVSEVAH</sequence>
<dbReference type="AlphaFoldDB" id="A0A2H3KZL5"/>
<evidence type="ECO:0008006" key="4">
    <source>
        <dbReference type="Google" id="ProtNLM"/>
    </source>
</evidence>
<dbReference type="InterPro" id="IPR021776">
    <property type="entry name" value="ActD"/>
</dbReference>
<gene>
    <name evidence="2" type="ORF">A9Q02_21145</name>
</gene>
<keyword evidence="1" id="KW-1133">Transmembrane helix</keyword>
<dbReference type="EMBL" id="LYXE01000010">
    <property type="protein sequence ID" value="PDW01201.1"/>
    <property type="molecule type" value="Genomic_DNA"/>
</dbReference>
<keyword evidence="1" id="KW-0812">Transmembrane</keyword>
<organism evidence="2 3">
    <name type="scientific">Candidatus Chloroploca asiatica</name>
    <dbReference type="NCBI Taxonomy" id="1506545"/>
    <lineage>
        <taxon>Bacteria</taxon>
        <taxon>Bacillati</taxon>
        <taxon>Chloroflexota</taxon>
        <taxon>Chloroflexia</taxon>
        <taxon>Chloroflexales</taxon>
        <taxon>Chloroflexineae</taxon>
        <taxon>Oscillochloridaceae</taxon>
        <taxon>Candidatus Chloroploca</taxon>
    </lineage>
</organism>
<evidence type="ECO:0000256" key="1">
    <source>
        <dbReference type="SAM" id="Phobius"/>
    </source>
</evidence>